<dbReference type="Proteomes" id="UP000050761">
    <property type="component" value="Unassembled WGS sequence"/>
</dbReference>
<keyword evidence="2" id="KW-1185">Reference proteome</keyword>
<reference evidence="3" key="2">
    <citation type="submission" date="2019-09" db="UniProtKB">
        <authorList>
            <consortium name="WormBaseParasite"/>
        </authorList>
    </citation>
    <scope>IDENTIFICATION</scope>
</reference>
<name>A0A183GTZ9_HELPZ</name>
<evidence type="ECO:0000313" key="1">
    <source>
        <dbReference type="EMBL" id="VDP56049.1"/>
    </source>
</evidence>
<evidence type="ECO:0000313" key="3">
    <source>
        <dbReference type="WBParaSite" id="HPBE_0002616901-mRNA-1"/>
    </source>
</evidence>
<protein>
    <submittedName>
        <fullName evidence="3">DNA polymerase</fullName>
    </submittedName>
</protein>
<dbReference type="AlphaFoldDB" id="A0A183GTZ9"/>
<accession>A0A183GTZ9</accession>
<dbReference type="WBParaSite" id="HPBE_0002616901-mRNA-1">
    <property type="protein sequence ID" value="HPBE_0002616901-mRNA-1"/>
    <property type="gene ID" value="HPBE_0002616901"/>
</dbReference>
<evidence type="ECO:0000313" key="2">
    <source>
        <dbReference type="Proteomes" id="UP000050761"/>
    </source>
</evidence>
<gene>
    <name evidence="1" type="ORF">HPBE_LOCUS26168</name>
</gene>
<sequence length="304" mass="35030">MLSKVRTAVLEMRCPILQHSLVVNCRKLIYIVKSDYKFRRALRGMLDADHVTLCVNPSPKLIRLVKEIVETYSKEQAGRARFLGDGPETRYELCYEFECVATPTPLPDEVYAMLSKVRTAVLEMRCSILQHSLVVNCRKLIYIVKSDYKFRRALRGMLDADHVTLCVNPSPKLMRLVKEIVETYSKEQAGRARFLGDGPETRYELCYEFETDTDITGDFPQETLRSGIFLDDIPDLRRLDSAIFSLPWTVTHLHGQAPYLDVFLRRQTTEQVNDVALALSVTMKLQNHSATVSDFEENRNWDKN</sequence>
<organism evidence="2 3">
    <name type="scientific">Heligmosomoides polygyrus</name>
    <name type="common">Parasitic roundworm</name>
    <dbReference type="NCBI Taxonomy" id="6339"/>
    <lineage>
        <taxon>Eukaryota</taxon>
        <taxon>Metazoa</taxon>
        <taxon>Ecdysozoa</taxon>
        <taxon>Nematoda</taxon>
        <taxon>Chromadorea</taxon>
        <taxon>Rhabditida</taxon>
        <taxon>Rhabditina</taxon>
        <taxon>Rhabditomorpha</taxon>
        <taxon>Strongyloidea</taxon>
        <taxon>Heligmosomidae</taxon>
        <taxon>Heligmosomoides</taxon>
    </lineage>
</organism>
<proteinExistence type="predicted"/>
<accession>A0A3P8IEN1</accession>
<reference evidence="1 2" key="1">
    <citation type="submission" date="2018-11" db="EMBL/GenBank/DDBJ databases">
        <authorList>
            <consortium name="Pathogen Informatics"/>
        </authorList>
    </citation>
    <scope>NUCLEOTIDE SEQUENCE [LARGE SCALE GENOMIC DNA]</scope>
</reference>
<dbReference type="EMBL" id="UZAH01039338">
    <property type="protein sequence ID" value="VDP56049.1"/>
    <property type="molecule type" value="Genomic_DNA"/>
</dbReference>